<evidence type="ECO:0000256" key="13">
    <source>
        <dbReference type="SAM" id="MobiDB-lite"/>
    </source>
</evidence>
<organism evidence="15 16">
    <name type="scientific">Piloderma croceum (strain F 1598)</name>
    <dbReference type="NCBI Taxonomy" id="765440"/>
    <lineage>
        <taxon>Eukaryota</taxon>
        <taxon>Fungi</taxon>
        <taxon>Dikarya</taxon>
        <taxon>Basidiomycota</taxon>
        <taxon>Agaricomycotina</taxon>
        <taxon>Agaricomycetes</taxon>
        <taxon>Agaricomycetidae</taxon>
        <taxon>Atheliales</taxon>
        <taxon>Atheliaceae</taxon>
        <taxon>Piloderma</taxon>
    </lineage>
</organism>
<dbReference type="FunFam" id="3.60.21.10:FF:000035">
    <property type="entry name" value="Lariat debranching enzyme"/>
    <property type="match status" value="1"/>
</dbReference>
<feature type="region of interest" description="Disordered" evidence="13">
    <location>
        <begin position="447"/>
        <end position="473"/>
    </location>
</feature>
<dbReference type="Pfam" id="PF05011">
    <property type="entry name" value="DBR1"/>
    <property type="match status" value="1"/>
</dbReference>
<dbReference type="GO" id="GO:0000398">
    <property type="term" value="P:mRNA splicing, via spliceosome"/>
    <property type="evidence" value="ECO:0007669"/>
    <property type="project" value="TreeGrafter"/>
</dbReference>
<gene>
    <name evidence="15" type="ORF">PILCRDRAFT_77705</name>
</gene>
<keyword evidence="12" id="KW-0539">Nucleus</keyword>
<keyword evidence="9" id="KW-0862">Zinc</keyword>
<accession>A0A0C3BGJ7</accession>
<evidence type="ECO:0000256" key="5">
    <source>
        <dbReference type="ARBA" id="ARBA00006045"/>
    </source>
</evidence>
<dbReference type="InterPro" id="IPR007708">
    <property type="entry name" value="DBR1_C"/>
</dbReference>
<dbReference type="Pfam" id="PF00149">
    <property type="entry name" value="Metallophos"/>
    <property type="match status" value="1"/>
</dbReference>
<evidence type="ECO:0000256" key="4">
    <source>
        <dbReference type="ARBA" id="ARBA00004123"/>
    </source>
</evidence>
<dbReference type="Proteomes" id="UP000054166">
    <property type="component" value="Unassembled WGS sequence"/>
</dbReference>
<evidence type="ECO:0000256" key="8">
    <source>
        <dbReference type="ARBA" id="ARBA00022801"/>
    </source>
</evidence>
<sequence>MSNTCQIAVEGCCHGQLDAIYHHIAVLEKTHHYNVDLLLICGDFQAIRNYQDLQCMAVPQKYRELGQFHKYYTGEKKAPLLTIVIGGNHEASNYLWELYHGGWLAPNIYFLGHAGCVQVNGIRIAGASGIFKGNDFRRGHWETIPYDNSSMRSIYHIREYNVRRLSLLSSPSIFLSHDWPQSIEQHGDLQGLLSRKPFFRQDIATGQLGSPPLMGLLKTLKPDWWFSAHLHVRFQATVIHNENLPGSSLAPGPTAVVPNPEEIVIDDDDIENAEPAPAVQSSAPPRNSDEIVLTDEENDVAVPPLPPPPPLKTKFLALDKCLPKRQFLEVSIHSSSPYRPRPRLTYDPEWLAITRAFHPFLSRDLVQPIYPDEDAARLMIRKELEWVKSNVKNENDDAATGIREVGDCQPFVMTAPGPGQEGDAKFKQPPWYTNPQTEAFCRMLELENKINPPPEKDKPAPSHADAFRKSFGS</sequence>
<dbReference type="GO" id="GO:0005634">
    <property type="term" value="C:nucleus"/>
    <property type="evidence" value="ECO:0007669"/>
    <property type="project" value="UniProtKB-SubCell"/>
</dbReference>
<dbReference type="CDD" id="cd00844">
    <property type="entry name" value="MPP_Dbr1_N"/>
    <property type="match status" value="1"/>
</dbReference>
<evidence type="ECO:0000256" key="11">
    <source>
        <dbReference type="ARBA" id="ARBA00023211"/>
    </source>
</evidence>
<comment type="subcellular location">
    <subcellularLocation>
        <location evidence="4">Nucleus</location>
    </subcellularLocation>
</comment>
<comment type="similarity">
    <text evidence="5">Belongs to the lariat debranching enzyme family.</text>
</comment>
<dbReference type="OrthoDB" id="407609at2759"/>
<evidence type="ECO:0000256" key="10">
    <source>
        <dbReference type="ARBA" id="ARBA00023004"/>
    </source>
</evidence>
<name>A0A0C3BGJ7_PILCF</name>
<dbReference type="InterPro" id="IPR004843">
    <property type="entry name" value="Calcineurin-like_PHP"/>
</dbReference>
<proteinExistence type="inferred from homology"/>
<evidence type="ECO:0000256" key="2">
    <source>
        <dbReference type="ARBA" id="ARBA00001947"/>
    </source>
</evidence>
<evidence type="ECO:0000256" key="12">
    <source>
        <dbReference type="ARBA" id="ARBA00023242"/>
    </source>
</evidence>
<keyword evidence="8" id="KW-0378">Hydrolase</keyword>
<dbReference type="AlphaFoldDB" id="A0A0C3BGJ7"/>
<dbReference type="FunCoup" id="A0A0C3BGJ7">
    <property type="interactions" value="703"/>
</dbReference>
<dbReference type="STRING" id="765440.A0A0C3BGJ7"/>
<dbReference type="PANTHER" id="PTHR12849:SF0">
    <property type="entry name" value="LARIAT DEBRANCHING ENZYME"/>
    <property type="match status" value="1"/>
</dbReference>
<evidence type="ECO:0000256" key="9">
    <source>
        <dbReference type="ARBA" id="ARBA00022833"/>
    </source>
</evidence>
<protein>
    <recommendedName>
        <fullName evidence="14">Lariat debranching enzyme C-terminal domain-containing protein</fullName>
    </recommendedName>
</protein>
<dbReference type="InterPro" id="IPR041816">
    <property type="entry name" value="Dbr1_N"/>
</dbReference>
<comment type="cofactor">
    <cofactor evidence="1">
        <name>Mn(2+)</name>
        <dbReference type="ChEBI" id="CHEBI:29035"/>
    </cofactor>
</comment>
<keyword evidence="11" id="KW-0464">Manganese</keyword>
<keyword evidence="7" id="KW-0479">Metal-binding</keyword>
<comment type="cofactor">
    <cofactor evidence="3">
        <name>Fe(2+)</name>
        <dbReference type="ChEBI" id="CHEBI:29033"/>
    </cofactor>
</comment>
<dbReference type="HOGENOM" id="CLU_005893_1_0_1"/>
<reference evidence="16" key="2">
    <citation type="submission" date="2015-01" db="EMBL/GenBank/DDBJ databases">
        <title>Evolutionary Origins and Diversification of the Mycorrhizal Mutualists.</title>
        <authorList>
            <consortium name="DOE Joint Genome Institute"/>
            <consortium name="Mycorrhizal Genomics Consortium"/>
            <person name="Kohler A."/>
            <person name="Kuo A."/>
            <person name="Nagy L.G."/>
            <person name="Floudas D."/>
            <person name="Copeland A."/>
            <person name="Barry K.W."/>
            <person name="Cichocki N."/>
            <person name="Veneault-Fourrey C."/>
            <person name="LaButti K."/>
            <person name="Lindquist E.A."/>
            <person name="Lipzen A."/>
            <person name="Lundell T."/>
            <person name="Morin E."/>
            <person name="Murat C."/>
            <person name="Riley R."/>
            <person name="Ohm R."/>
            <person name="Sun H."/>
            <person name="Tunlid A."/>
            <person name="Henrissat B."/>
            <person name="Grigoriev I.V."/>
            <person name="Hibbett D.S."/>
            <person name="Martin F."/>
        </authorList>
    </citation>
    <scope>NUCLEOTIDE SEQUENCE [LARGE SCALE GENOMIC DNA]</scope>
    <source>
        <strain evidence="16">F 1598</strain>
    </source>
</reference>
<evidence type="ECO:0000256" key="1">
    <source>
        <dbReference type="ARBA" id="ARBA00001936"/>
    </source>
</evidence>
<dbReference type="SUPFAM" id="SSF56300">
    <property type="entry name" value="Metallo-dependent phosphatases"/>
    <property type="match status" value="1"/>
</dbReference>
<evidence type="ECO:0000313" key="16">
    <source>
        <dbReference type="Proteomes" id="UP000054166"/>
    </source>
</evidence>
<dbReference type="EMBL" id="KN833034">
    <property type="protein sequence ID" value="KIM76472.1"/>
    <property type="molecule type" value="Genomic_DNA"/>
</dbReference>
<keyword evidence="10" id="KW-0408">Iron</keyword>
<evidence type="ECO:0000256" key="6">
    <source>
        <dbReference type="ARBA" id="ARBA00022664"/>
    </source>
</evidence>
<dbReference type="SMART" id="SM01124">
    <property type="entry name" value="DBR1"/>
    <property type="match status" value="1"/>
</dbReference>
<reference evidence="15 16" key="1">
    <citation type="submission" date="2014-04" db="EMBL/GenBank/DDBJ databases">
        <authorList>
            <consortium name="DOE Joint Genome Institute"/>
            <person name="Kuo A."/>
            <person name="Tarkka M."/>
            <person name="Buscot F."/>
            <person name="Kohler A."/>
            <person name="Nagy L.G."/>
            <person name="Floudas D."/>
            <person name="Copeland A."/>
            <person name="Barry K.W."/>
            <person name="Cichocki N."/>
            <person name="Veneault-Fourrey C."/>
            <person name="LaButti K."/>
            <person name="Lindquist E.A."/>
            <person name="Lipzen A."/>
            <person name="Lundell T."/>
            <person name="Morin E."/>
            <person name="Murat C."/>
            <person name="Sun H."/>
            <person name="Tunlid A."/>
            <person name="Henrissat B."/>
            <person name="Grigoriev I.V."/>
            <person name="Hibbett D.S."/>
            <person name="Martin F."/>
            <person name="Nordberg H.P."/>
            <person name="Cantor M.N."/>
            <person name="Hua S.X."/>
        </authorList>
    </citation>
    <scope>NUCLEOTIDE SEQUENCE [LARGE SCALE GENOMIC DNA]</scope>
    <source>
        <strain evidence="15 16">F 1598</strain>
    </source>
</reference>
<dbReference type="Gene3D" id="3.60.21.10">
    <property type="match status" value="1"/>
</dbReference>
<dbReference type="InParanoid" id="A0A0C3BGJ7"/>
<keyword evidence="6" id="KW-0507">mRNA processing</keyword>
<dbReference type="InterPro" id="IPR029052">
    <property type="entry name" value="Metallo-depent_PP-like"/>
</dbReference>
<evidence type="ECO:0000256" key="3">
    <source>
        <dbReference type="ARBA" id="ARBA00001954"/>
    </source>
</evidence>
<evidence type="ECO:0000256" key="7">
    <source>
        <dbReference type="ARBA" id="ARBA00022723"/>
    </source>
</evidence>
<keyword evidence="16" id="KW-1185">Reference proteome</keyword>
<dbReference type="GO" id="GO:0008419">
    <property type="term" value="F:RNA lariat debranching enzyme activity"/>
    <property type="evidence" value="ECO:0007669"/>
    <property type="project" value="TreeGrafter"/>
</dbReference>
<evidence type="ECO:0000313" key="15">
    <source>
        <dbReference type="EMBL" id="KIM76472.1"/>
    </source>
</evidence>
<feature type="domain" description="Lariat debranching enzyme C-terminal" evidence="14">
    <location>
        <begin position="302"/>
        <end position="450"/>
    </location>
</feature>
<comment type="cofactor">
    <cofactor evidence="2">
        <name>Zn(2+)</name>
        <dbReference type="ChEBI" id="CHEBI:29105"/>
    </cofactor>
</comment>
<dbReference type="PANTHER" id="PTHR12849">
    <property type="entry name" value="RNA LARIAT DEBRANCHING ENZYME"/>
    <property type="match status" value="1"/>
</dbReference>
<dbReference type="GO" id="GO:0046872">
    <property type="term" value="F:metal ion binding"/>
    <property type="evidence" value="ECO:0007669"/>
    <property type="project" value="UniProtKB-KW"/>
</dbReference>
<evidence type="ECO:0000259" key="14">
    <source>
        <dbReference type="SMART" id="SM01124"/>
    </source>
</evidence>